<dbReference type="CDD" id="cd02109">
    <property type="entry name" value="arch_bact_SO_family_Moco"/>
    <property type="match status" value="1"/>
</dbReference>
<gene>
    <name evidence="2" type="ORF">GGQ72_003409</name>
</gene>
<dbReference type="Pfam" id="PF00174">
    <property type="entry name" value="Oxidored_molyb"/>
    <property type="match status" value="1"/>
</dbReference>
<reference evidence="2 3" key="1">
    <citation type="submission" date="2020-08" db="EMBL/GenBank/DDBJ databases">
        <title>Genomic Encyclopedia of Type Strains, Phase IV (KMG-IV): sequencing the most valuable type-strain genomes for metagenomic binning, comparative biology and taxonomic classification.</title>
        <authorList>
            <person name="Goeker M."/>
        </authorList>
    </citation>
    <scope>NUCLEOTIDE SEQUENCE [LARGE SCALE GENOMIC DNA]</scope>
    <source>
        <strain evidence="2 3">DSM 29514</strain>
    </source>
</reference>
<name>A0A7W6PT71_9HYPH</name>
<sequence length="248" mass="28725">MKEIQRLLDSDPASPHIPLMIEMQDGTMADEHNEPEATKLTKTKQKWAAEGKFLTGKITRPETDRLPPGQHLVQNWPVLDLGQQPVISALQWRLDIRGEVENPLTFNWDKFQALPQSKLTTDIHCVTTWSRYDNEWTGVTTRELLDQVHPKAEADAVMLTSYDGYTTNLLLSDFAVEDAMLVTHWQGEPLTAEHGGPMRLVVPHLYFWKSAKWLTRIEFTRQDRPGFWEKNGYHMRGDPWAEERYSED</sequence>
<evidence type="ECO:0000259" key="1">
    <source>
        <dbReference type="Pfam" id="PF00174"/>
    </source>
</evidence>
<protein>
    <submittedName>
        <fullName evidence="2">DMSO/TMAO reductase YedYZ molybdopterin-dependent catalytic subunit</fullName>
    </submittedName>
</protein>
<dbReference type="PANTHER" id="PTHR43032:SF4">
    <property type="entry name" value="OXIDOREDUCTASE MOLYBDOPTERIN-BINDING DOMAIN-CONTAINING PROTEIN"/>
    <property type="match status" value="1"/>
</dbReference>
<dbReference type="InterPro" id="IPR036374">
    <property type="entry name" value="OxRdtase_Mopterin-bd_sf"/>
</dbReference>
<dbReference type="SUPFAM" id="SSF56524">
    <property type="entry name" value="Oxidoreductase molybdopterin-binding domain"/>
    <property type="match status" value="1"/>
</dbReference>
<accession>A0A7W6PT71</accession>
<evidence type="ECO:0000313" key="2">
    <source>
        <dbReference type="EMBL" id="MBB4144852.1"/>
    </source>
</evidence>
<dbReference type="PANTHER" id="PTHR43032">
    <property type="entry name" value="PROTEIN-METHIONINE-SULFOXIDE REDUCTASE"/>
    <property type="match status" value="1"/>
</dbReference>
<comment type="caution">
    <text evidence="2">The sequence shown here is derived from an EMBL/GenBank/DDBJ whole genome shotgun (WGS) entry which is preliminary data.</text>
</comment>
<dbReference type="Proteomes" id="UP000519897">
    <property type="component" value="Unassembled WGS sequence"/>
</dbReference>
<evidence type="ECO:0000313" key="3">
    <source>
        <dbReference type="Proteomes" id="UP000519897"/>
    </source>
</evidence>
<proteinExistence type="predicted"/>
<dbReference type="EMBL" id="JACIEC010000004">
    <property type="protein sequence ID" value="MBB4144852.1"/>
    <property type="molecule type" value="Genomic_DNA"/>
</dbReference>
<dbReference type="Gene3D" id="3.90.420.10">
    <property type="entry name" value="Oxidoreductase, molybdopterin-binding domain"/>
    <property type="match status" value="1"/>
</dbReference>
<feature type="domain" description="Oxidoreductase molybdopterin-binding" evidence="1">
    <location>
        <begin position="84"/>
        <end position="228"/>
    </location>
</feature>
<keyword evidence="3" id="KW-1185">Reference proteome</keyword>
<organism evidence="2 3">
    <name type="scientific">Rhizobium rhizoryzae</name>
    <dbReference type="NCBI Taxonomy" id="451876"/>
    <lineage>
        <taxon>Bacteria</taxon>
        <taxon>Pseudomonadati</taxon>
        <taxon>Pseudomonadota</taxon>
        <taxon>Alphaproteobacteria</taxon>
        <taxon>Hyphomicrobiales</taxon>
        <taxon>Rhizobiaceae</taxon>
        <taxon>Rhizobium/Agrobacterium group</taxon>
        <taxon>Rhizobium</taxon>
    </lineage>
</organism>
<dbReference type="InterPro" id="IPR000572">
    <property type="entry name" value="OxRdtase_Mopterin-bd_dom"/>
</dbReference>
<dbReference type="AlphaFoldDB" id="A0A7W6PT71"/>